<dbReference type="EMBL" id="GBXM01090155">
    <property type="protein sequence ID" value="JAH18422.1"/>
    <property type="molecule type" value="Transcribed_RNA"/>
</dbReference>
<dbReference type="EMBL" id="GBXM01076878">
    <property type="protein sequence ID" value="JAH31699.1"/>
    <property type="molecule type" value="Transcribed_RNA"/>
</dbReference>
<reference evidence="1" key="1">
    <citation type="submission" date="2014-11" db="EMBL/GenBank/DDBJ databases">
        <authorList>
            <person name="Amaro Gonzalez C."/>
        </authorList>
    </citation>
    <scope>NUCLEOTIDE SEQUENCE</scope>
</reference>
<reference evidence="1" key="2">
    <citation type="journal article" date="2015" name="Fish Shellfish Immunol.">
        <title>Early steps in the European eel (Anguilla anguilla)-Vibrio vulnificus interaction in the gills: Role of the RtxA13 toxin.</title>
        <authorList>
            <person name="Callol A."/>
            <person name="Pajuelo D."/>
            <person name="Ebbesson L."/>
            <person name="Teles M."/>
            <person name="MacKenzie S."/>
            <person name="Amaro C."/>
        </authorList>
    </citation>
    <scope>NUCLEOTIDE SEQUENCE</scope>
</reference>
<sequence>MGSFQPICSPENAIQYVAVIVNIINST</sequence>
<protein>
    <submittedName>
        <fullName evidence="1">Uncharacterized protein</fullName>
    </submittedName>
</protein>
<proteinExistence type="predicted"/>
<evidence type="ECO:0000313" key="1">
    <source>
        <dbReference type="EMBL" id="JAH31699.1"/>
    </source>
</evidence>
<name>A0A0E9RRB9_ANGAN</name>
<dbReference type="AlphaFoldDB" id="A0A0E9RRB9"/>
<dbReference type="EMBL" id="GBXM01075158">
    <property type="protein sequence ID" value="JAH33419.1"/>
    <property type="molecule type" value="Transcribed_RNA"/>
</dbReference>
<accession>A0A0E9RRB9</accession>
<organism evidence="1">
    <name type="scientific">Anguilla anguilla</name>
    <name type="common">European freshwater eel</name>
    <name type="synonym">Muraena anguilla</name>
    <dbReference type="NCBI Taxonomy" id="7936"/>
    <lineage>
        <taxon>Eukaryota</taxon>
        <taxon>Metazoa</taxon>
        <taxon>Chordata</taxon>
        <taxon>Craniata</taxon>
        <taxon>Vertebrata</taxon>
        <taxon>Euteleostomi</taxon>
        <taxon>Actinopterygii</taxon>
        <taxon>Neopterygii</taxon>
        <taxon>Teleostei</taxon>
        <taxon>Anguilliformes</taxon>
        <taxon>Anguillidae</taxon>
        <taxon>Anguilla</taxon>
    </lineage>
</organism>